<dbReference type="OrthoDB" id="3481860at2"/>
<evidence type="ECO:0000259" key="4">
    <source>
        <dbReference type="PROSITE" id="PS50801"/>
    </source>
</evidence>
<accession>A0A4R5A136</accession>
<dbReference type="Pfam" id="PF01740">
    <property type="entry name" value="STAS"/>
    <property type="match status" value="1"/>
</dbReference>
<evidence type="ECO:0000256" key="1">
    <source>
        <dbReference type="ARBA" id="ARBA00009013"/>
    </source>
</evidence>
<keyword evidence="6" id="KW-1185">Reference proteome</keyword>
<dbReference type="Gene3D" id="3.30.750.24">
    <property type="entry name" value="STAS domain"/>
    <property type="match status" value="1"/>
</dbReference>
<protein>
    <recommendedName>
        <fullName evidence="2">Anti-sigma factor antagonist</fullName>
    </recommendedName>
</protein>
<dbReference type="NCBIfam" id="TIGR00377">
    <property type="entry name" value="ant_ant_sig"/>
    <property type="match status" value="1"/>
</dbReference>
<dbReference type="Proteomes" id="UP000295578">
    <property type="component" value="Unassembled WGS sequence"/>
</dbReference>
<name>A0A4R5A136_9ACTN</name>
<dbReference type="InterPro" id="IPR036513">
    <property type="entry name" value="STAS_dom_sf"/>
</dbReference>
<dbReference type="CDD" id="cd07043">
    <property type="entry name" value="STAS_anti-anti-sigma_factors"/>
    <property type="match status" value="1"/>
</dbReference>
<dbReference type="EMBL" id="SMKY01000335">
    <property type="protein sequence ID" value="TDD65421.1"/>
    <property type="molecule type" value="Genomic_DNA"/>
</dbReference>
<gene>
    <name evidence="5" type="ORF">E1293_40315</name>
</gene>
<dbReference type="GO" id="GO:0043856">
    <property type="term" value="F:anti-sigma factor antagonist activity"/>
    <property type="evidence" value="ECO:0007669"/>
    <property type="project" value="InterPro"/>
</dbReference>
<dbReference type="PANTHER" id="PTHR33495:SF2">
    <property type="entry name" value="ANTI-SIGMA FACTOR ANTAGONIST TM_1081-RELATED"/>
    <property type="match status" value="1"/>
</dbReference>
<feature type="domain" description="STAS" evidence="4">
    <location>
        <begin position="42"/>
        <end position="150"/>
    </location>
</feature>
<dbReference type="PANTHER" id="PTHR33495">
    <property type="entry name" value="ANTI-SIGMA FACTOR ANTAGONIST TM_1081-RELATED-RELATED"/>
    <property type="match status" value="1"/>
</dbReference>
<dbReference type="SUPFAM" id="SSF52091">
    <property type="entry name" value="SpoIIaa-like"/>
    <property type="match status" value="1"/>
</dbReference>
<feature type="region of interest" description="Disordered" evidence="3">
    <location>
        <begin position="1"/>
        <end position="26"/>
    </location>
</feature>
<comment type="similarity">
    <text evidence="1 2">Belongs to the anti-sigma-factor antagonist family.</text>
</comment>
<evidence type="ECO:0000313" key="6">
    <source>
        <dbReference type="Proteomes" id="UP000295578"/>
    </source>
</evidence>
<organism evidence="5 6">
    <name type="scientific">Actinomadura darangshiensis</name>
    <dbReference type="NCBI Taxonomy" id="705336"/>
    <lineage>
        <taxon>Bacteria</taxon>
        <taxon>Bacillati</taxon>
        <taxon>Actinomycetota</taxon>
        <taxon>Actinomycetes</taxon>
        <taxon>Streptosporangiales</taxon>
        <taxon>Thermomonosporaceae</taxon>
        <taxon>Actinomadura</taxon>
    </lineage>
</organism>
<dbReference type="PROSITE" id="PS50801">
    <property type="entry name" value="STAS"/>
    <property type="match status" value="1"/>
</dbReference>
<evidence type="ECO:0000256" key="2">
    <source>
        <dbReference type="RuleBase" id="RU003749"/>
    </source>
</evidence>
<comment type="caution">
    <text evidence="5">The sequence shown here is derived from an EMBL/GenBank/DDBJ whole genome shotgun (WGS) entry which is preliminary data.</text>
</comment>
<proteinExistence type="inferred from homology"/>
<sequence length="150" mass="16231">MHAEAAMTRVPGAATMGSDQAPLASEGRSTMVAPANSLPNGTTFTRAQRDGWQVVTITGELDVAMAQGVADQLSQAISTRTPPLVAVDLSRMAFCDSAGLREMIIAWKRVRVLDGRYVLLNPAPRFIEILRITGLDTRFEIVTLLPRIPI</sequence>
<reference evidence="5 6" key="1">
    <citation type="submission" date="2019-03" db="EMBL/GenBank/DDBJ databases">
        <title>Draft genome sequences of novel Actinobacteria.</title>
        <authorList>
            <person name="Sahin N."/>
            <person name="Ay H."/>
            <person name="Saygin H."/>
        </authorList>
    </citation>
    <scope>NUCLEOTIDE SEQUENCE [LARGE SCALE GENOMIC DNA]</scope>
    <source>
        <strain evidence="5 6">DSM 45941</strain>
    </source>
</reference>
<dbReference type="InterPro" id="IPR003658">
    <property type="entry name" value="Anti-sigma_ant"/>
</dbReference>
<evidence type="ECO:0000256" key="3">
    <source>
        <dbReference type="SAM" id="MobiDB-lite"/>
    </source>
</evidence>
<evidence type="ECO:0000313" key="5">
    <source>
        <dbReference type="EMBL" id="TDD65421.1"/>
    </source>
</evidence>
<dbReference type="InterPro" id="IPR002645">
    <property type="entry name" value="STAS_dom"/>
</dbReference>
<dbReference type="AlphaFoldDB" id="A0A4R5A136"/>